<dbReference type="PANTHER" id="PTHR36573">
    <property type="entry name" value="INTERMEMBRANE PHOSPHOLIPID TRANSPORT SYSTEM BINDING PROTEIN MLAC"/>
    <property type="match status" value="1"/>
</dbReference>
<dbReference type="Gene3D" id="3.10.450.710">
    <property type="entry name" value="Tgt2/MlaC"/>
    <property type="match status" value="1"/>
</dbReference>
<feature type="chain" id="PRO_5020522682" evidence="1">
    <location>
        <begin position="28"/>
        <end position="238"/>
    </location>
</feature>
<evidence type="ECO:0000313" key="3">
    <source>
        <dbReference type="Proteomes" id="UP000298049"/>
    </source>
</evidence>
<dbReference type="OrthoDB" id="9787053at2"/>
<dbReference type="AlphaFoldDB" id="A0A4P7XJ30"/>
<dbReference type="InterPro" id="IPR008869">
    <property type="entry name" value="MlaC/ttg2D"/>
</dbReference>
<sequence length="238" mass="26988">MTARAYQKLLQNWLAAVAILFVGFASAATANTAPASDEIETESDLREYVAFHTDRMVGRLDELRKSYQEDPEDFYRTMEEELTDFVDFRRIAARVMARYARQATPEQRDAFVEKFKRSLFETYSKALSNTEDFRISVDSARFISDAKDRASVALTITSEAGQKYGVTYSLFEDSEGRWMMENVVVEGVNIGLAFRDRFQQDMEKRRGDIQAVIANWSGEVEGLEEKADAQGQGSDGGE</sequence>
<dbReference type="EMBL" id="CP031093">
    <property type="protein sequence ID" value="QCF26564.1"/>
    <property type="molecule type" value="Genomic_DNA"/>
</dbReference>
<reference evidence="2 3" key="1">
    <citation type="submission" date="2018-07" db="EMBL/GenBank/DDBJ databases">
        <title>Marsedoiliclastica nanhaica gen. nov. sp. nov., a novel marine hydrocarbonoclastic bacterium isolated from an in-situ enriched hydrocarbon-degrading consortium in deep-sea sediment.</title>
        <authorList>
            <person name="Dong C."/>
            <person name="Ma T."/>
            <person name="Liu R."/>
            <person name="Shao Z."/>
        </authorList>
    </citation>
    <scope>NUCLEOTIDE SEQUENCE [LARGE SCALE GENOMIC DNA]</scope>
    <source>
        <strain evidence="3">soil36-7</strain>
    </source>
</reference>
<organism evidence="2 3">
    <name type="scientific">Hydrocarboniclastica marina</name>
    <dbReference type="NCBI Taxonomy" id="2259620"/>
    <lineage>
        <taxon>Bacteria</taxon>
        <taxon>Pseudomonadati</taxon>
        <taxon>Pseudomonadota</taxon>
        <taxon>Gammaproteobacteria</taxon>
        <taxon>Alteromonadales</taxon>
        <taxon>Alteromonadaceae</taxon>
        <taxon>Hydrocarboniclastica</taxon>
    </lineage>
</organism>
<proteinExistence type="predicted"/>
<evidence type="ECO:0000313" key="2">
    <source>
        <dbReference type="EMBL" id="QCF26564.1"/>
    </source>
</evidence>
<dbReference type="Pfam" id="PF05494">
    <property type="entry name" value="MlaC"/>
    <property type="match status" value="1"/>
</dbReference>
<dbReference type="PIRSF" id="PIRSF004649">
    <property type="entry name" value="MlaC"/>
    <property type="match status" value="1"/>
</dbReference>
<gene>
    <name evidence="2" type="ORF">soil367_11820</name>
</gene>
<keyword evidence="1" id="KW-0732">Signal</keyword>
<dbReference type="PANTHER" id="PTHR36573:SF1">
    <property type="entry name" value="INTERMEMBRANE PHOSPHOLIPID TRANSPORT SYSTEM BINDING PROTEIN MLAC"/>
    <property type="match status" value="1"/>
</dbReference>
<accession>A0A4P7XJ30</accession>
<dbReference type="Proteomes" id="UP000298049">
    <property type="component" value="Chromosome"/>
</dbReference>
<feature type="signal peptide" evidence="1">
    <location>
        <begin position="1"/>
        <end position="27"/>
    </location>
</feature>
<dbReference type="InterPro" id="IPR042245">
    <property type="entry name" value="Tgt2/MlaC_sf"/>
</dbReference>
<evidence type="ECO:0000256" key="1">
    <source>
        <dbReference type="SAM" id="SignalP"/>
    </source>
</evidence>
<name>A0A4P7XJ30_9ALTE</name>
<dbReference type="KEGG" id="hmi:soil367_11820"/>
<dbReference type="RefSeq" id="WP_136549273.1">
    <property type="nucleotide sequence ID" value="NZ_CP031093.1"/>
</dbReference>
<protein>
    <submittedName>
        <fullName evidence="2">ABC transporter substrate-binding protein</fullName>
    </submittedName>
</protein>
<keyword evidence="3" id="KW-1185">Reference proteome</keyword>